<evidence type="ECO:0000313" key="3">
    <source>
        <dbReference type="Proteomes" id="UP000003082"/>
    </source>
</evidence>
<dbReference type="Proteomes" id="UP000003082">
    <property type="component" value="Unassembled WGS sequence"/>
</dbReference>
<feature type="region of interest" description="Disordered" evidence="1">
    <location>
        <begin position="22"/>
        <end position="42"/>
    </location>
</feature>
<sequence length="42" mass="4923">MLSKIKRKNNLSKAEKRVENVFRRLANSPDKEEARHKQTLSA</sequence>
<name>B9D2C7_CAMRE</name>
<protein>
    <submittedName>
        <fullName evidence="2">Uncharacterized protein</fullName>
    </submittedName>
</protein>
<dbReference type="AlphaFoldDB" id="B9D2C7"/>
<evidence type="ECO:0000313" key="2">
    <source>
        <dbReference type="EMBL" id="EEF13785.1"/>
    </source>
</evidence>
<accession>B9D2C7</accession>
<dbReference type="STRING" id="553218.CAMRE0001_0352"/>
<keyword evidence="3" id="KW-1185">Reference proteome</keyword>
<comment type="caution">
    <text evidence="2">The sequence shown here is derived from an EMBL/GenBank/DDBJ whole genome shotgun (WGS) entry which is preliminary data.</text>
</comment>
<organism evidence="2 3">
    <name type="scientific">Campylobacter rectus RM3267</name>
    <dbReference type="NCBI Taxonomy" id="553218"/>
    <lineage>
        <taxon>Bacteria</taxon>
        <taxon>Pseudomonadati</taxon>
        <taxon>Campylobacterota</taxon>
        <taxon>Epsilonproteobacteria</taxon>
        <taxon>Campylobacterales</taxon>
        <taxon>Campylobacteraceae</taxon>
        <taxon>Campylobacter</taxon>
    </lineage>
</organism>
<reference evidence="2 3" key="1">
    <citation type="submission" date="2008-08" db="EMBL/GenBank/DDBJ databases">
        <authorList>
            <person name="Madupu R."/>
            <person name="Durkin A.S."/>
            <person name="Torralba M."/>
            <person name="Methe B."/>
            <person name="Sutton G.G."/>
            <person name="Strausberg R.L."/>
            <person name="Nelson K.E."/>
        </authorList>
    </citation>
    <scope>NUCLEOTIDE SEQUENCE [LARGE SCALE GENOMIC DNA]</scope>
    <source>
        <strain evidence="2 3">RM3267</strain>
    </source>
</reference>
<proteinExistence type="predicted"/>
<gene>
    <name evidence="2" type="ORF">CAMRE0001_0352</name>
</gene>
<dbReference type="EMBL" id="ACFU01000013">
    <property type="protein sequence ID" value="EEF13785.1"/>
    <property type="molecule type" value="Genomic_DNA"/>
</dbReference>
<evidence type="ECO:0000256" key="1">
    <source>
        <dbReference type="SAM" id="MobiDB-lite"/>
    </source>
</evidence>